<evidence type="ECO:0000256" key="9">
    <source>
        <dbReference type="PROSITE-ProRule" id="PRU00221"/>
    </source>
</evidence>
<dbReference type="InterPro" id="IPR015943">
    <property type="entry name" value="WD40/YVTN_repeat-like_dom_sf"/>
</dbReference>
<feature type="repeat" description="WD" evidence="9">
    <location>
        <begin position="491"/>
        <end position="530"/>
    </location>
</feature>
<feature type="repeat" description="WD" evidence="9">
    <location>
        <begin position="317"/>
        <end position="350"/>
    </location>
</feature>
<keyword evidence="6" id="KW-0677">Repeat</keyword>
<dbReference type="SMART" id="SM00320">
    <property type="entry name" value="WD40"/>
    <property type="match status" value="7"/>
</dbReference>
<dbReference type="PROSITE" id="PS50082">
    <property type="entry name" value="WD_REPEATS_2"/>
    <property type="match status" value="4"/>
</dbReference>
<dbReference type="InterPro" id="IPR036047">
    <property type="entry name" value="F-box-like_dom_sf"/>
</dbReference>
<comment type="function">
    <text evidence="1">Component of the SCF(sconB) E3 ubiquitin ligase complex involved in the regulation of sulfur metabolite repression, probably by mediating the inactivation or degradation of the metR transcription factor.</text>
</comment>
<proteinExistence type="inferred from homology"/>
<dbReference type="OrthoDB" id="19711at2759"/>
<feature type="region of interest" description="Disordered" evidence="10">
    <location>
        <begin position="615"/>
        <end position="636"/>
    </location>
</feature>
<keyword evidence="5 9" id="KW-0853">WD repeat</keyword>
<comment type="caution">
    <text evidence="12">The sequence shown here is derived from an EMBL/GenBank/DDBJ whole genome shotgun (WGS) entry which is preliminary data.</text>
</comment>
<feature type="repeat" description="WD" evidence="9">
    <location>
        <begin position="531"/>
        <end position="570"/>
    </location>
</feature>
<feature type="repeat" description="WD" evidence="9">
    <location>
        <begin position="358"/>
        <end position="401"/>
    </location>
</feature>
<reference evidence="12 13" key="1">
    <citation type="submission" date="2014-02" db="EMBL/GenBank/DDBJ databases">
        <title>The Genome Sequence of Trichophyton interdigitale MR816.</title>
        <authorList>
            <consortium name="The Broad Institute Genomics Platform"/>
            <person name="Cuomo C.A."/>
            <person name="White T.C."/>
            <person name="Graser Y."/>
            <person name="Martinez-Rossi N."/>
            <person name="Heitman J."/>
            <person name="Young S.K."/>
            <person name="Zeng Q."/>
            <person name="Gargeya S."/>
            <person name="Abouelleil A."/>
            <person name="Alvarado L."/>
            <person name="Chapman S.B."/>
            <person name="Gainer-Dewar J."/>
            <person name="Goldberg J."/>
            <person name="Griggs A."/>
            <person name="Gujja S."/>
            <person name="Hansen M."/>
            <person name="Howarth C."/>
            <person name="Imamovic A."/>
            <person name="Larimer J."/>
            <person name="Martinez D."/>
            <person name="Murphy C."/>
            <person name="Pearson M.D."/>
            <person name="Persinoti G."/>
            <person name="Poon T."/>
            <person name="Priest M."/>
            <person name="Roberts A.D."/>
            <person name="Saif S."/>
            <person name="Shea T.D."/>
            <person name="Sykes S.N."/>
            <person name="Wortman J."/>
            <person name="Nusbaum C."/>
            <person name="Birren B."/>
        </authorList>
    </citation>
    <scope>NUCLEOTIDE SEQUENCE [LARGE SCALE GENOMIC DNA]</scope>
    <source>
        <strain evidence="12 13">MR816</strain>
    </source>
</reference>
<evidence type="ECO:0000256" key="6">
    <source>
        <dbReference type="ARBA" id="ARBA00022737"/>
    </source>
</evidence>
<evidence type="ECO:0000259" key="11">
    <source>
        <dbReference type="PROSITE" id="PS50181"/>
    </source>
</evidence>
<organism evidence="12 13">
    <name type="scientific">Trichophyton interdigitale (strain MR816)</name>
    <dbReference type="NCBI Taxonomy" id="1215338"/>
    <lineage>
        <taxon>Eukaryota</taxon>
        <taxon>Fungi</taxon>
        <taxon>Dikarya</taxon>
        <taxon>Ascomycota</taxon>
        <taxon>Pezizomycotina</taxon>
        <taxon>Eurotiomycetes</taxon>
        <taxon>Eurotiomycetidae</taxon>
        <taxon>Onygenales</taxon>
        <taxon>Arthrodermataceae</taxon>
        <taxon>Trichophyton</taxon>
    </lineage>
</organism>
<evidence type="ECO:0000256" key="5">
    <source>
        <dbReference type="ARBA" id="ARBA00022574"/>
    </source>
</evidence>
<dbReference type="CDD" id="cd00200">
    <property type="entry name" value="WD40"/>
    <property type="match status" value="1"/>
</dbReference>
<dbReference type="Pfam" id="PF00400">
    <property type="entry name" value="WD40"/>
    <property type="match status" value="5"/>
</dbReference>
<evidence type="ECO:0000256" key="4">
    <source>
        <dbReference type="ARBA" id="ARBA00015819"/>
    </source>
</evidence>
<dbReference type="HOGENOM" id="CLU_000288_103_0_1"/>
<dbReference type="PRINTS" id="PR00320">
    <property type="entry name" value="GPROTEINBRPT"/>
</dbReference>
<dbReference type="PROSITE" id="PS50294">
    <property type="entry name" value="WD_REPEATS_REGION"/>
    <property type="match status" value="3"/>
</dbReference>
<dbReference type="SUPFAM" id="SSF81383">
    <property type="entry name" value="F-box domain"/>
    <property type="match status" value="1"/>
</dbReference>
<dbReference type="SMART" id="SM00256">
    <property type="entry name" value="FBOX"/>
    <property type="match status" value="1"/>
</dbReference>
<dbReference type="Proteomes" id="UP000024533">
    <property type="component" value="Unassembled WGS sequence"/>
</dbReference>
<evidence type="ECO:0000256" key="1">
    <source>
        <dbReference type="ARBA" id="ARBA00002730"/>
    </source>
</evidence>
<feature type="compositionally biased region" description="Polar residues" evidence="10">
    <location>
        <begin position="704"/>
        <end position="726"/>
    </location>
</feature>
<dbReference type="Gene3D" id="1.20.1280.50">
    <property type="match status" value="1"/>
</dbReference>
<dbReference type="PROSITE" id="PS50181">
    <property type="entry name" value="FBOX"/>
    <property type="match status" value="1"/>
</dbReference>
<evidence type="ECO:0000256" key="8">
    <source>
        <dbReference type="ARBA" id="ARBA00032113"/>
    </source>
</evidence>
<dbReference type="EMBL" id="AOKY01000085">
    <property type="protein sequence ID" value="KDB27083.1"/>
    <property type="molecule type" value="Genomic_DNA"/>
</dbReference>
<evidence type="ECO:0000256" key="3">
    <source>
        <dbReference type="ARBA" id="ARBA00011725"/>
    </source>
</evidence>
<dbReference type="SUPFAM" id="SSF50978">
    <property type="entry name" value="WD40 repeat-like"/>
    <property type="match status" value="1"/>
</dbReference>
<dbReference type="OMA" id="HSKGIAC"/>
<dbReference type="InterPro" id="IPR001810">
    <property type="entry name" value="F-box_dom"/>
</dbReference>
<evidence type="ECO:0000313" key="13">
    <source>
        <dbReference type="Proteomes" id="UP000024533"/>
    </source>
</evidence>
<dbReference type="InterPro" id="IPR020472">
    <property type="entry name" value="WD40_PAC1"/>
</dbReference>
<accession>A0A059JHC4</accession>
<gene>
    <name evidence="12" type="ORF">H109_01101</name>
</gene>
<feature type="region of interest" description="Disordered" evidence="10">
    <location>
        <begin position="156"/>
        <end position="185"/>
    </location>
</feature>
<dbReference type="InterPro" id="IPR050995">
    <property type="entry name" value="WD-F-box_domain-protein"/>
</dbReference>
<name>A0A059JHC4_TRIIM</name>
<dbReference type="PANTHER" id="PTHR14604:SF4">
    <property type="entry name" value="F-BOX DOMAIN-CONTAINING PROTEIN"/>
    <property type="match status" value="1"/>
</dbReference>
<evidence type="ECO:0000313" key="12">
    <source>
        <dbReference type="EMBL" id="KDB27083.1"/>
    </source>
</evidence>
<dbReference type="InterPro" id="IPR036322">
    <property type="entry name" value="WD40_repeat_dom_sf"/>
</dbReference>
<dbReference type="AlphaFoldDB" id="A0A059JHC4"/>
<feature type="domain" description="F-box" evidence="11">
    <location>
        <begin position="91"/>
        <end position="137"/>
    </location>
</feature>
<evidence type="ECO:0000256" key="7">
    <source>
        <dbReference type="ARBA" id="ARBA00030034"/>
    </source>
</evidence>
<dbReference type="PANTHER" id="PTHR14604">
    <property type="entry name" value="WD40 REPEAT PF20"/>
    <property type="match status" value="1"/>
</dbReference>
<comment type="similarity">
    <text evidence="2">Belongs to the WD repeat MET30/SCONB/SCON-2 family.</text>
</comment>
<dbReference type="STRING" id="1215338.A0A059JHC4"/>
<keyword evidence="13" id="KW-1185">Reference proteome</keyword>
<dbReference type="InterPro" id="IPR001680">
    <property type="entry name" value="WD40_rpt"/>
</dbReference>
<sequence length="846" mass="93372">MGREAGASFGLQPRDYTVLPVKSSFKIDEGYSDETKSVQENESVQDSLELPAWILARSEADRAELAYTLLRTLRTSSITGVIERLTPLLHMDPVRKLPPEITAEIFSYLDPTTLLTASLASKPWRSRILDSRLWRGLYIKEGWRLNMNSIREFHRQSSEIAKQQQIRKSRNRHSESESGQPQLKRRALACDRAGAGPPEVVVSKMPTDTEGDHEMHDAATVEPNSPMEISSPTRLAARLAEKCNVPHSLDPSMHSPGFDSLFTDDRSPLPYSSAAVWSRNGPTLNWAYLYKQRQKLEENWRHGRFTNFQLPHPDAPWESHRERVYVIQFAGKWLVSGSRDKTVRVWDLESLRLRGQPLVGHTKSVLCLQFDASPEEDVIMSGSGDRSVIIWRFSTGEKIHELPNAHLDSVLNLRFDKRYLVTCSKDRTIKIFNRNALLPTDADYPRVAKGTGPRYPDYIIDTAAIPPSTLEAQMANQQIKPLAPYSLLITLDGHRAAVNAIQIDKDEIVSGSGDRLIKVWSIHSGTCLKTILGHNKGIACIQFDNQRIVSGSNDDTVRIYDHTSGAEVACLKGHSGLVRTVQAGFGDPPGSEETMRLEALAVDQEYFEARRRGDIDENPVTTRRSHRPPNTGSRLPQDVMALGAKIPPGGGGSNWARIVSGSYDESIIIWMRDKEGKWIIGQRLNQAEAIRAARAAAAAAAARTQANDLNPTNEIPQAGPASTETMQGPHHANNLETGAAASAASAAHNPPLPPQQPTDQAADTNLPPAPALQHQAPGPHVPPNPVPANIDVAGHQALIPPTAGILKIQFDARKLICASQDTRIIGWDFAAGEKKLEEACQFFEGL</sequence>
<protein>
    <recommendedName>
        <fullName evidence="4">Probable E3 ubiquitin ligase complex SCF subunit sconB</fullName>
    </recommendedName>
    <alternativeName>
        <fullName evidence="8">Sulfur controller B</fullName>
    </alternativeName>
    <alternativeName>
        <fullName evidence="7">Sulfur metabolite repression control protein B</fullName>
    </alternativeName>
</protein>
<comment type="subunit">
    <text evidence="3">Component of the SCF(sconB) E3 ubiquitin ligase complex.</text>
</comment>
<evidence type="ECO:0000256" key="2">
    <source>
        <dbReference type="ARBA" id="ARBA00007968"/>
    </source>
</evidence>
<dbReference type="InterPro" id="IPR019775">
    <property type="entry name" value="WD40_repeat_CS"/>
</dbReference>
<evidence type="ECO:0000256" key="10">
    <source>
        <dbReference type="SAM" id="MobiDB-lite"/>
    </source>
</evidence>
<dbReference type="Pfam" id="PF12937">
    <property type="entry name" value="F-box-like"/>
    <property type="match status" value="1"/>
</dbReference>
<feature type="region of interest" description="Disordered" evidence="10">
    <location>
        <begin position="703"/>
        <end position="789"/>
    </location>
</feature>
<dbReference type="Gene3D" id="2.130.10.10">
    <property type="entry name" value="YVTN repeat-like/Quinoprotein amine dehydrogenase"/>
    <property type="match status" value="2"/>
</dbReference>
<dbReference type="PROSITE" id="PS00678">
    <property type="entry name" value="WD_REPEATS_1"/>
    <property type="match status" value="1"/>
</dbReference>